<sequence length="535" mass="59303">MGSKRSFANLDDDILIAVFGFLDLHSILALRQTSKRFQAISQLAVVWRCAFTTQVVARGYPYPLEALSPSIDAQTLEKITRRSCRIARFWLDPSTQPCSHQEFRMKTSTGIYEIRILPEEEHEHWGRKRFLTISKGIWSEISCWEVGEGLMPLHKIAEWCPRGAIFTGIAVNSNPHSEGTVAVSLSNGGDQTIQVLSLRVKGDVVGFEVIKSFQTSYKPVYMEGDILVFSDDAVETYVADWRTGEAAVLIGSQASTEHNFQYNKCLKVIFAYESVLVVRARSIELFPVPTLKPSTEDVPVYNSLASHSFGWMDGVAIYPQHQVSSKDARNSASICIVVRSENDDPWSSDIHTVHLYHLEVNASYVSSRRASPELKSINLEMPMNGDSNSAESSPSPPMESPPLAPYDFPPTHLTSFPSIRGRLRCTDILSGDHGTAIWIQPRPAHDVSLTTFDVHSSEAQVPYRVPVSNARETLLGAVFPGVLLSSNGESKGNGVRIIAERERDSDANWTAMDYDEIRGLVVLGSSDGRITLLGL</sequence>
<dbReference type="Proteomes" id="UP001497453">
    <property type="component" value="Chromosome 10"/>
</dbReference>
<dbReference type="SUPFAM" id="SSF81383">
    <property type="entry name" value="F-box domain"/>
    <property type="match status" value="1"/>
</dbReference>
<feature type="region of interest" description="Disordered" evidence="1">
    <location>
        <begin position="379"/>
        <end position="402"/>
    </location>
</feature>
<evidence type="ECO:0000313" key="3">
    <source>
        <dbReference type="EMBL" id="CAL1698550.1"/>
    </source>
</evidence>
<dbReference type="InterPro" id="IPR001810">
    <property type="entry name" value="F-box_dom"/>
</dbReference>
<dbReference type="Gene3D" id="1.20.1280.50">
    <property type="match status" value="1"/>
</dbReference>
<proteinExistence type="predicted"/>
<feature type="domain" description="F-box" evidence="2">
    <location>
        <begin position="4"/>
        <end position="50"/>
    </location>
</feature>
<name>A0ABP1CS96_9APHY</name>
<dbReference type="PROSITE" id="PS50181">
    <property type="entry name" value="FBOX"/>
    <property type="match status" value="1"/>
</dbReference>
<gene>
    <name evidence="3" type="ORF">GFSPODELE1_LOCUS2202</name>
</gene>
<dbReference type="Pfam" id="PF12937">
    <property type="entry name" value="F-box-like"/>
    <property type="match status" value="1"/>
</dbReference>
<evidence type="ECO:0000313" key="4">
    <source>
        <dbReference type="Proteomes" id="UP001497453"/>
    </source>
</evidence>
<dbReference type="EMBL" id="OZ037953">
    <property type="protein sequence ID" value="CAL1698550.1"/>
    <property type="molecule type" value="Genomic_DNA"/>
</dbReference>
<keyword evidence="4" id="KW-1185">Reference proteome</keyword>
<protein>
    <recommendedName>
        <fullName evidence="2">F-box domain-containing protein</fullName>
    </recommendedName>
</protein>
<accession>A0ABP1CS96</accession>
<reference evidence="4" key="1">
    <citation type="submission" date="2024-04" db="EMBL/GenBank/DDBJ databases">
        <authorList>
            <person name="Shaw F."/>
            <person name="Minotto A."/>
        </authorList>
    </citation>
    <scope>NUCLEOTIDE SEQUENCE [LARGE SCALE GENOMIC DNA]</scope>
</reference>
<organism evidence="3 4">
    <name type="scientific">Somion occarium</name>
    <dbReference type="NCBI Taxonomy" id="3059160"/>
    <lineage>
        <taxon>Eukaryota</taxon>
        <taxon>Fungi</taxon>
        <taxon>Dikarya</taxon>
        <taxon>Basidiomycota</taxon>
        <taxon>Agaricomycotina</taxon>
        <taxon>Agaricomycetes</taxon>
        <taxon>Polyporales</taxon>
        <taxon>Cerrenaceae</taxon>
        <taxon>Somion</taxon>
    </lineage>
</organism>
<evidence type="ECO:0000256" key="1">
    <source>
        <dbReference type="SAM" id="MobiDB-lite"/>
    </source>
</evidence>
<dbReference type="InterPro" id="IPR036047">
    <property type="entry name" value="F-box-like_dom_sf"/>
</dbReference>
<evidence type="ECO:0000259" key="2">
    <source>
        <dbReference type="PROSITE" id="PS50181"/>
    </source>
</evidence>